<keyword evidence="2" id="KW-0472">Membrane</keyword>
<feature type="transmembrane region" description="Helical" evidence="2">
    <location>
        <begin position="816"/>
        <end position="838"/>
    </location>
</feature>
<feature type="region of interest" description="Disordered" evidence="1">
    <location>
        <begin position="149"/>
        <end position="169"/>
    </location>
</feature>
<dbReference type="PANTHER" id="PTHR37544">
    <property type="entry name" value="SPRAY-RELATED"/>
    <property type="match status" value="1"/>
</dbReference>
<evidence type="ECO:0000256" key="1">
    <source>
        <dbReference type="SAM" id="MobiDB-lite"/>
    </source>
</evidence>
<dbReference type="PANTHER" id="PTHR37544:SF3">
    <property type="entry name" value="SPRAY"/>
    <property type="match status" value="1"/>
</dbReference>
<organism evidence="3 4">
    <name type="scientific">Podospora aff. communis PSN243</name>
    <dbReference type="NCBI Taxonomy" id="3040156"/>
    <lineage>
        <taxon>Eukaryota</taxon>
        <taxon>Fungi</taxon>
        <taxon>Dikarya</taxon>
        <taxon>Ascomycota</taxon>
        <taxon>Pezizomycotina</taxon>
        <taxon>Sordariomycetes</taxon>
        <taxon>Sordariomycetidae</taxon>
        <taxon>Sordariales</taxon>
        <taxon>Podosporaceae</taxon>
        <taxon>Podospora</taxon>
    </lineage>
</organism>
<feature type="transmembrane region" description="Helical" evidence="2">
    <location>
        <begin position="723"/>
        <end position="746"/>
    </location>
</feature>
<sequence>MTGTMRYKPAALRWPFLVAQMALLTAAIVAVVLLQALQPNSDDSAVVDGRPSRVRRTFPRDVNLAQTQNSISEEIVNPPTTSTSQNDTMVLTCVSVGPSESATAACFTTITTKSKLSLAGFKPTGFAMAKHPPQASVNPTRSYPSLYNTSAASTSTQPLERPTSDFFDPDGDPTVVTTGEGGRLPSIPIATLITRTDPDIRIPWTEPIFGAPTKEPKLLKPITTTILSTVADDMTTVVTLPPRTVISTAEPTVITESTIPPLTTIVATADGTRVTLVSTPPPQPILKTVDGSVVTFVETRPPETIVRKGSGSVVTLIAAVTPGTEPATEKVVTTIGGVPTTFTRVVTPLQPITTAIPTTVDSTLTTMSLTLIPITTAFETTINGTPTTMSLTMTLTPTAEATPTAGLRQSNATSASQEVPPNNGTRVYAGVSKGQYFAGTFLPPLLAVLLALPFSIIELNVKLFQPFSALTTPEGATGPDSLTLRYVGIDNVLIPVRQLLHGQPIPFLASLLMWLSWLMAPLAAEAIGFKVHGTCSHLSISGCALALGVSPAPARALTAVMLIMLALLVVLAVLLHRWETGVARNPWSLADTALLARDPLLRDRLSQTPNHAEVTESDLTDMFRHGRFHLEPQPLSEKDSSTSPAIIPHWNTPTWDIPFKSTLTTSPDTRRKTTPFPALTYPVRLFFVLLHLGLITLLTYYHLLRSDTPFELFMDSQSFGVKFLFAAIGSLFGLFWSCFFLSLGAMEPFRILSSQHHKLHETALTRPPATNPFSGIYRAVENKRWLLLAASAMALLAGLLPAFLANVPYSLTQSLISHRVCTFAVIGILSAMVLVLVASMCTPWPHMPVDPRTVAGMMYYVAGPEELLQDVVDAKRREGEWIRRDGEDAQKVIMGTTNDDYSKTAILSSTSKGLSLYVHSLRYPSP</sequence>
<feature type="transmembrane region" description="Helical" evidence="2">
    <location>
        <begin position="785"/>
        <end position="804"/>
    </location>
</feature>
<proteinExistence type="predicted"/>
<keyword evidence="2" id="KW-0812">Transmembrane</keyword>
<feature type="transmembrane region" description="Helical" evidence="2">
    <location>
        <begin position="681"/>
        <end position="703"/>
    </location>
</feature>
<feature type="transmembrane region" description="Helical" evidence="2">
    <location>
        <begin position="12"/>
        <end position="34"/>
    </location>
</feature>
<accession>A0AAV9GAY0</accession>
<feature type="transmembrane region" description="Helical" evidence="2">
    <location>
        <begin position="505"/>
        <end position="524"/>
    </location>
</feature>
<comment type="caution">
    <text evidence="3">The sequence shown here is derived from an EMBL/GenBank/DDBJ whole genome shotgun (WGS) entry which is preliminary data.</text>
</comment>
<keyword evidence="2" id="KW-1133">Transmembrane helix</keyword>
<protein>
    <recommendedName>
        <fullName evidence="5">Zonadhesin</fullName>
    </recommendedName>
</protein>
<feature type="compositionally biased region" description="Polar residues" evidence="1">
    <location>
        <begin position="149"/>
        <end position="158"/>
    </location>
</feature>
<evidence type="ECO:0000313" key="4">
    <source>
        <dbReference type="Proteomes" id="UP001321760"/>
    </source>
</evidence>
<evidence type="ECO:0000313" key="3">
    <source>
        <dbReference type="EMBL" id="KAK4445337.1"/>
    </source>
</evidence>
<keyword evidence="4" id="KW-1185">Reference proteome</keyword>
<name>A0AAV9GAY0_9PEZI</name>
<feature type="transmembrane region" description="Helical" evidence="2">
    <location>
        <begin position="556"/>
        <end position="575"/>
    </location>
</feature>
<gene>
    <name evidence="3" type="ORF">QBC34DRAFT_472580</name>
</gene>
<evidence type="ECO:0000256" key="2">
    <source>
        <dbReference type="SAM" id="Phobius"/>
    </source>
</evidence>
<reference evidence="3" key="1">
    <citation type="journal article" date="2023" name="Mol. Phylogenet. Evol.">
        <title>Genome-scale phylogeny and comparative genomics of the fungal order Sordariales.</title>
        <authorList>
            <person name="Hensen N."/>
            <person name="Bonometti L."/>
            <person name="Westerberg I."/>
            <person name="Brannstrom I.O."/>
            <person name="Guillou S."/>
            <person name="Cros-Aarteil S."/>
            <person name="Calhoun S."/>
            <person name="Haridas S."/>
            <person name="Kuo A."/>
            <person name="Mondo S."/>
            <person name="Pangilinan J."/>
            <person name="Riley R."/>
            <person name="LaButti K."/>
            <person name="Andreopoulos B."/>
            <person name="Lipzen A."/>
            <person name="Chen C."/>
            <person name="Yan M."/>
            <person name="Daum C."/>
            <person name="Ng V."/>
            <person name="Clum A."/>
            <person name="Steindorff A."/>
            <person name="Ohm R.A."/>
            <person name="Martin F."/>
            <person name="Silar P."/>
            <person name="Natvig D.O."/>
            <person name="Lalanne C."/>
            <person name="Gautier V."/>
            <person name="Ament-Velasquez S.L."/>
            <person name="Kruys A."/>
            <person name="Hutchinson M.I."/>
            <person name="Powell A.J."/>
            <person name="Barry K."/>
            <person name="Miller A.N."/>
            <person name="Grigoriev I.V."/>
            <person name="Debuchy R."/>
            <person name="Gladieux P."/>
            <person name="Hiltunen Thoren M."/>
            <person name="Johannesson H."/>
        </authorList>
    </citation>
    <scope>NUCLEOTIDE SEQUENCE</scope>
    <source>
        <strain evidence="3">PSN243</strain>
    </source>
</reference>
<dbReference type="EMBL" id="MU865966">
    <property type="protein sequence ID" value="KAK4445337.1"/>
    <property type="molecule type" value="Genomic_DNA"/>
</dbReference>
<dbReference type="AlphaFoldDB" id="A0AAV9GAY0"/>
<evidence type="ECO:0008006" key="5">
    <source>
        <dbReference type="Google" id="ProtNLM"/>
    </source>
</evidence>
<dbReference type="Pfam" id="PF11915">
    <property type="entry name" value="DUF3433"/>
    <property type="match status" value="2"/>
</dbReference>
<feature type="transmembrane region" description="Helical" evidence="2">
    <location>
        <begin position="436"/>
        <end position="457"/>
    </location>
</feature>
<reference evidence="3" key="2">
    <citation type="submission" date="2023-05" db="EMBL/GenBank/DDBJ databases">
        <authorList>
            <consortium name="Lawrence Berkeley National Laboratory"/>
            <person name="Steindorff A."/>
            <person name="Hensen N."/>
            <person name="Bonometti L."/>
            <person name="Westerberg I."/>
            <person name="Brannstrom I.O."/>
            <person name="Guillou S."/>
            <person name="Cros-Aarteil S."/>
            <person name="Calhoun S."/>
            <person name="Haridas S."/>
            <person name="Kuo A."/>
            <person name="Mondo S."/>
            <person name="Pangilinan J."/>
            <person name="Riley R."/>
            <person name="Labutti K."/>
            <person name="Andreopoulos B."/>
            <person name="Lipzen A."/>
            <person name="Chen C."/>
            <person name="Yanf M."/>
            <person name="Daum C."/>
            <person name="Ng V."/>
            <person name="Clum A."/>
            <person name="Ohm R."/>
            <person name="Martin F."/>
            <person name="Silar P."/>
            <person name="Natvig D."/>
            <person name="Lalanne C."/>
            <person name="Gautier V."/>
            <person name="Ament-Velasquez S.L."/>
            <person name="Kruys A."/>
            <person name="Hutchinson M.I."/>
            <person name="Powell A.J."/>
            <person name="Barry K."/>
            <person name="Miller A.N."/>
            <person name="Grigoriev I.V."/>
            <person name="Debuchy R."/>
            <person name="Gladieux P."/>
            <person name="Thoren M.H."/>
            <person name="Johannesson H."/>
        </authorList>
    </citation>
    <scope>NUCLEOTIDE SEQUENCE</scope>
    <source>
        <strain evidence="3">PSN243</strain>
    </source>
</reference>
<dbReference type="Proteomes" id="UP001321760">
    <property type="component" value="Unassembled WGS sequence"/>
</dbReference>
<dbReference type="InterPro" id="IPR021840">
    <property type="entry name" value="DUF3433"/>
</dbReference>